<dbReference type="PANTHER" id="PTHR36836:SF1">
    <property type="entry name" value="COLANIC ACID BIOSYNTHESIS PROTEIN WCAK"/>
    <property type="match status" value="1"/>
</dbReference>
<dbReference type="EMBL" id="FMUR01000006">
    <property type="protein sequence ID" value="SCX98557.1"/>
    <property type="molecule type" value="Genomic_DNA"/>
</dbReference>
<keyword evidence="3" id="KW-1185">Reference proteome</keyword>
<dbReference type="PANTHER" id="PTHR36836">
    <property type="entry name" value="COLANIC ACID BIOSYNTHESIS PROTEIN WCAK"/>
    <property type="match status" value="1"/>
</dbReference>
<dbReference type="AlphaFoldDB" id="A0A1G5C899"/>
<reference evidence="3" key="1">
    <citation type="submission" date="2016-10" db="EMBL/GenBank/DDBJ databases">
        <authorList>
            <person name="Varghese N."/>
            <person name="Submissions S."/>
        </authorList>
    </citation>
    <scope>NUCLEOTIDE SEQUENCE [LARGE SCALE GENOMIC DNA]</scope>
    <source>
        <strain evidence="3">XBD2006</strain>
    </source>
</reference>
<dbReference type="GO" id="GO:0016740">
    <property type="term" value="F:transferase activity"/>
    <property type="evidence" value="ECO:0007669"/>
    <property type="project" value="UniProtKB-KW"/>
</dbReference>
<organism evidence="2 3">
    <name type="scientific">Butyrivibrio hungatei</name>
    <dbReference type="NCBI Taxonomy" id="185008"/>
    <lineage>
        <taxon>Bacteria</taxon>
        <taxon>Bacillati</taxon>
        <taxon>Bacillota</taxon>
        <taxon>Clostridia</taxon>
        <taxon>Lachnospirales</taxon>
        <taxon>Lachnospiraceae</taxon>
        <taxon>Butyrivibrio</taxon>
    </lineage>
</organism>
<keyword evidence="2" id="KW-0808">Transferase</keyword>
<accession>A0A1G5C899</accession>
<dbReference type="Proteomes" id="UP000183047">
    <property type="component" value="Unassembled WGS sequence"/>
</dbReference>
<evidence type="ECO:0000259" key="1">
    <source>
        <dbReference type="Pfam" id="PF04230"/>
    </source>
</evidence>
<sequence>MYNRGSEAVIRGVAFICRFWHPEARIVISNGNYGEVLKDISDADVILPKYDASGTISYLLDEVRNADVVLVTGADNYDYGYDNTHMIHVNNEIFKNTKARTILYDCSLLPEHLMTSEFEDINRFSVITAREKRTANLFKEKFGMEKSYYYPDPAFVLPIEKCSLPYGFEFGNTIGINISNLIMGKRVGNSEEIVLANYRNVINYILRETTFNVLIIQHVMNNGFDLEAARKLYIGFEGETRVSIMESELLNSMQIKYIISKLRLLLTARTHASIAAYSTNVPTLVVGYSVKSIGIAEDIFGESEPYVINVRKLNDDLDLTKKFKYFLDNEQSIKKHLIKKMPVYKKKALDFGEVLDEC</sequence>
<evidence type="ECO:0000313" key="2">
    <source>
        <dbReference type="EMBL" id="SCX98557.1"/>
    </source>
</evidence>
<dbReference type="Pfam" id="PF04230">
    <property type="entry name" value="PS_pyruv_trans"/>
    <property type="match status" value="1"/>
</dbReference>
<protein>
    <submittedName>
        <fullName evidence="2">Polysaccharide pyruvyl transferase</fullName>
    </submittedName>
</protein>
<name>A0A1G5C899_9FIRM</name>
<proteinExistence type="predicted"/>
<gene>
    <name evidence="2" type="ORF">SAMN02910451_00966</name>
</gene>
<dbReference type="InterPro" id="IPR007345">
    <property type="entry name" value="Polysacch_pyruvyl_Trfase"/>
</dbReference>
<evidence type="ECO:0000313" key="3">
    <source>
        <dbReference type="Proteomes" id="UP000183047"/>
    </source>
</evidence>
<feature type="domain" description="Polysaccharide pyruvyl transferase" evidence="1">
    <location>
        <begin position="22"/>
        <end position="289"/>
    </location>
</feature>